<dbReference type="SUPFAM" id="SSF56037">
    <property type="entry name" value="PheT/TilS domain"/>
    <property type="match status" value="1"/>
</dbReference>
<dbReference type="RefSeq" id="WP_241682925.1">
    <property type="nucleotide sequence ID" value="NZ_JBHSXE010000001.1"/>
</dbReference>
<dbReference type="SMART" id="SM00873">
    <property type="entry name" value="B3_4"/>
    <property type="match status" value="1"/>
</dbReference>
<name>A0ABW2CV16_9ACTN</name>
<dbReference type="Gene3D" id="3.50.40.10">
    <property type="entry name" value="Phenylalanyl-trna Synthetase, Chain B, domain 3"/>
    <property type="match status" value="1"/>
</dbReference>
<dbReference type="EMBL" id="JBHSXS010000032">
    <property type="protein sequence ID" value="MFC6884938.1"/>
    <property type="molecule type" value="Genomic_DNA"/>
</dbReference>
<dbReference type="InterPro" id="IPR020825">
    <property type="entry name" value="Phe-tRNA_synthase-like_B3/B4"/>
</dbReference>
<proteinExistence type="predicted"/>
<dbReference type="InterPro" id="IPR005146">
    <property type="entry name" value="B3/B4_tRNA-bd"/>
</dbReference>
<evidence type="ECO:0000259" key="1">
    <source>
        <dbReference type="SMART" id="SM00873"/>
    </source>
</evidence>
<evidence type="ECO:0000313" key="2">
    <source>
        <dbReference type="EMBL" id="MFC6884938.1"/>
    </source>
</evidence>
<dbReference type="PANTHER" id="PTHR39209">
    <property type="match status" value="1"/>
</dbReference>
<gene>
    <name evidence="2" type="ORF">ACFQKB_34620</name>
</gene>
<accession>A0ABW2CV16</accession>
<reference evidence="3" key="1">
    <citation type="journal article" date="2019" name="Int. J. Syst. Evol. Microbiol.">
        <title>The Global Catalogue of Microorganisms (GCM) 10K type strain sequencing project: providing services to taxonomists for standard genome sequencing and annotation.</title>
        <authorList>
            <consortium name="The Broad Institute Genomics Platform"/>
            <consortium name="The Broad Institute Genome Sequencing Center for Infectious Disease"/>
            <person name="Wu L."/>
            <person name="Ma J."/>
        </authorList>
    </citation>
    <scope>NUCLEOTIDE SEQUENCE [LARGE SCALE GENOMIC DNA]</scope>
    <source>
        <strain evidence="3">JCM 3369</strain>
    </source>
</reference>
<dbReference type="Pfam" id="PF03483">
    <property type="entry name" value="B3_4"/>
    <property type="match status" value="1"/>
</dbReference>
<sequence>MRETPRMLDRIAVDGAVRALRPDFAVLVMTAEGLANGPTDDVAAGWLEAAAGSATASAGDPHIEAWRDAYRAFGAKPQRTRPSVDALLRRADALPTVNKVVDAYNAISVEYALPIGGEDLDAYRGPARLVRADGDEPFDTVAGGEPAVEHPSAGEVVWRDDDGVTCRRWNWRQCVRTRLTEDTKNALFLLERLEPYPLDRLRAAGDALSARLRAVTPGVRIESRLIGGE</sequence>
<organism evidence="2 3">
    <name type="scientific">Actinomadura yumaensis</name>
    <dbReference type="NCBI Taxonomy" id="111807"/>
    <lineage>
        <taxon>Bacteria</taxon>
        <taxon>Bacillati</taxon>
        <taxon>Actinomycetota</taxon>
        <taxon>Actinomycetes</taxon>
        <taxon>Streptosporangiales</taxon>
        <taxon>Thermomonosporaceae</taxon>
        <taxon>Actinomadura</taxon>
    </lineage>
</organism>
<dbReference type="Proteomes" id="UP001596380">
    <property type="component" value="Unassembled WGS sequence"/>
</dbReference>
<comment type="caution">
    <text evidence="2">The sequence shown here is derived from an EMBL/GenBank/DDBJ whole genome shotgun (WGS) entry which is preliminary data.</text>
</comment>
<feature type="domain" description="B3/B4 tRNA-binding" evidence="1">
    <location>
        <begin position="64"/>
        <end position="217"/>
    </location>
</feature>
<dbReference type="PANTHER" id="PTHR39209:SF2">
    <property type="entry name" value="CYTOPLASMIC PROTEIN"/>
    <property type="match status" value="1"/>
</dbReference>
<evidence type="ECO:0000313" key="3">
    <source>
        <dbReference type="Proteomes" id="UP001596380"/>
    </source>
</evidence>
<protein>
    <submittedName>
        <fullName evidence="2">B3/4 domain-containing protein</fullName>
    </submittedName>
</protein>
<keyword evidence="3" id="KW-1185">Reference proteome</keyword>